<accession>A0A1C2DM85</accession>
<dbReference type="RefSeq" id="WP_065991018.1">
    <property type="nucleotide sequence ID" value="NZ_MDEN01000066.1"/>
</dbReference>
<name>A0A1C2DM85_9PSED</name>
<protein>
    <submittedName>
        <fullName evidence="1">Uncharacterized protein</fullName>
    </submittedName>
</protein>
<comment type="caution">
    <text evidence="1">The sequence shown here is derived from an EMBL/GenBank/DDBJ whole genome shotgun (WGS) entry which is preliminary data.</text>
</comment>
<sequence length="244" mass="26755">MIHTPVLTQSFKLMAPYLPQSNKHGIGALAAADLQVHIDPWPEMDCGDLIELFWGGCYAASKLLSESDIGHTSVLHVPESFLRSGKVKTYYRVTKIGSEPIKSPGAKLWVKLETPGGQLVSGEGDENQGLAPVTFAELVMHDGLTARHFDEGVQLTLDAYPNMDAYDEITLRWGDLRLDLPPLTQDDVGRPIVVEIPAELVRETGDDPHLEVSYCVIDRVGNNSRWAPARLIKVSTDVTDGAEV</sequence>
<dbReference type="EMBL" id="MDEN01000066">
    <property type="protein sequence ID" value="OCX15766.1"/>
    <property type="molecule type" value="Genomic_DNA"/>
</dbReference>
<organism evidence="1 2">
    <name type="scientific">Pseudomonas graminis</name>
    <dbReference type="NCBI Taxonomy" id="158627"/>
    <lineage>
        <taxon>Bacteria</taxon>
        <taxon>Pseudomonadati</taxon>
        <taxon>Pseudomonadota</taxon>
        <taxon>Gammaproteobacteria</taxon>
        <taxon>Pseudomonadales</taxon>
        <taxon>Pseudomonadaceae</taxon>
        <taxon>Pseudomonas</taxon>
    </lineage>
</organism>
<reference evidence="1 2" key="1">
    <citation type="submission" date="2016-08" db="EMBL/GenBank/DDBJ databases">
        <title>Whole genome sequence of Pseudomonas graminis strain UASWS1507, a potential biological control agent for agriculture.</title>
        <authorList>
            <person name="Crovadore J."/>
            <person name="Calmin G."/>
            <person name="Chablais R."/>
            <person name="Cochard B."/>
            <person name="Lefort F."/>
        </authorList>
    </citation>
    <scope>NUCLEOTIDE SEQUENCE [LARGE SCALE GENOMIC DNA]</scope>
    <source>
        <strain evidence="1 2">UASWS1507</strain>
    </source>
</reference>
<dbReference type="OrthoDB" id="6986081at2"/>
<evidence type="ECO:0000313" key="2">
    <source>
        <dbReference type="Proteomes" id="UP000095143"/>
    </source>
</evidence>
<dbReference type="Proteomes" id="UP000095143">
    <property type="component" value="Unassembled WGS sequence"/>
</dbReference>
<proteinExistence type="predicted"/>
<dbReference type="AlphaFoldDB" id="A0A1C2DM85"/>
<gene>
    <name evidence="1" type="ORF">BBI10_18765</name>
</gene>
<evidence type="ECO:0000313" key="1">
    <source>
        <dbReference type="EMBL" id="OCX15766.1"/>
    </source>
</evidence>